<feature type="signal peptide" evidence="1">
    <location>
        <begin position="1"/>
        <end position="24"/>
    </location>
</feature>
<keyword evidence="1" id="KW-0732">Signal</keyword>
<protein>
    <submittedName>
        <fullName evidence="2">Uncharacterized protein</fullName>
    </submittedName>
</protein>
<accession>A0A0K1ES19</accession>
<evidence type="ECO:0000256" key="1">
    <source>
        <dbReference type="SAM" id="SignalP"/>
    </source>
</evidence>
<dbReference type="KEGG" id="ccro:CMC5_078860"/>
<evidence type="ECO:0000313" key="3">
    <source>
        <dbReference type="Proteomes" id="UP000067626"/>
    </source>
</evidence>
<dbReference type="EMBL" id="CP012159">
    <property type="protein sequence ID" value="AKT43651.1"/>
    <property type="molecule type" value="Genomic_DNA"/>
</dbReference>
<dbReference type="Proteomes" id="UP000067626">
    <property type="component" value="Chromosome"/>
</dbReference>
<sequence length="286" mass="31174">MNLSTNTWTLGTCAAVAAALSAGCATPLVEEGDADPAEEIATDESALLSENALNWNAINWNALNWNALNWNALNWNGLTIEARNRLLDSGNVGDLARQALRYVVSCALPASSSFDFSWRDDQGGVHAESYPGLMALAPQWQSSPITDDEARWVSACLLSRVNYYGASVLLSSRSWHQQFWVLGGDELATFTHEEGAFWGNLFTDPPSAYACYNTNHVDYARQKQRACAAGHVNAQGGVESCGMIKIVGACSDYCVPAQTPSNFWMGCTPFYSRPSFNFNVITVFLD</sequence>
<proteinExistence type="predicted"/>
<gene>
    <name evidence="2" type="ORF">CMC5_078860</name>
</gene>
<keyword evidence="3" id="KW-1185">Reference proteome</keyword>
<dbReference type="AlphaFoldDB" id="A0A0K1ES19"/>
<name>A0A0K1ES19_CHOCO</name>
<feature type="chain" id="PRO_5005459899" evidence="1">
    <location>
        <begin position="25"/>
        <end position="286"/>
    </location>
</feature>
<evidence type="ECO:0000313" key="2">
    <source>
        <dbReference type="EMBL" id="AKT43651.1"/>
    </source>
</evidence>
<reference evidence="2 3" key="1">
    <citation type="submission" date="2015-07" db="EMBL/GenBank/DDBJ databases">
        <title>Genome analysis of myxobacterium Chondromyces crocatus Cm c5 reveals a high potential for natural compound synthesis and the genetic basis for the loss of fruiting body formation.</title>
        <authorList>
            <person name="Zaburannyi N."/>
            <person name="Bunk B."/>
            <person name="Maier J."/>
            <person name="Overmann J."/>
            <person name="Mueller R."/>
        </authorList>
    </citation>
    <scope>NUCLEOTIDE SEQUENCE [LARGE SCALE GENOMIC DNA]</scope>
    <source>
        <strain evidence="2 3">Cm c5</strain>
    </source>
</reference>
<organism evidence="2 3">
    <name type="scientific">Chondromyces crocatus</name>
    <dbReference type="NCBI Taxonomy" id="52"/>
    <lineage>
        <taxon>Bacteria</taxon>
        <taxon>Pseudomonadati</taxon>
        <taxon>Myxococcota</taxon>
        <taxon>Polyangia</taxon>
        <taxon>Polyangiales</taxon>
        <taxon>Polyangiaceae</taxon>
        <taxon>Chondromyces</taxon>
    </lineage>
</organism>
<dbReference type="STRING" id="52.CMC5_078860"/>